<dbReference type="Proteomes" id="UP000728032">
    <property type="component" value="Unassembled WGS sequence"/>
</dbReference>
<dbReference type="GO" id="GO:0042448">
    <property type="term" value="P:progesterone metabolic process"/>
    <property type="evidence" value="ECO:0007669"/>
    <property type="project" value="TreeGrafter"/>
</dbReference>
<dbReference type="InterPro" id="IPR001128">
    <property type="entry name" value="Cyt_P450"/>
</dbReference>
<dbReference type="PRINTS" id="PR00463">
    <property type="entry name" value="EP450I"/>
</dbReference>
<name>A0A7R9MC55_9ACAR</name>
<organism evidence="7">
    <name type="scientific">Oppiella nova</name>
    <dbReference type="NCBI Taxonomy" id="334625"/>
    <lineage>
        <taxon>Eukaryota</taxon>
        <taxon>Metazoa</taxon>
        <taxon>Ecdysozoa</taxon>
        <taxon>Arthropoda</taxon>
        <taxon>Chelicerata</taxon>
        <taxon>Arachnida</taxon>
        <taxon>Acari</taxon>
        <taxon>Acariformes</taxon>
        <taxon>Sarcoptiformes</taxon>
        <taxon>Oribatida</taxon>
        <taxon>Brachypylina</taxon>
        <taxon>Oppioidea</taxon>
        <taxon>Oppiidae</taxon>
        <taxon>Oppiella</taxon>
    </lineage>
</organism>
<dbReference type="EMBL" id="CAJPVJ010012185">
    <property type="protein sequence ID" value="CAG2174189.1"/>
    <property type="molecule type" value="Genomic_DNA"/>
</dbReference>
<keyword evidence="2" id="KW-0349">Heme</keyword>
<evidence type="ECO:0000313" key="9">
    <source>
        <dbReference type="Proteomes" id="UP000728032"/>
    </source>
</evidence>
<dbReference type="GO" id="GO:0020037">
    <property type="term" value="F:heme binding"/>
    <property type="evidence" value="ECO:0007669"/>
    <property type="project" value="InterPro"/>
</dbReference>
<dbReference type="Pfam" id="PF00067">
    <property type="entry name" value="p450"/>
    <property type="match status" value="1"/>
</dbReference>
<dbReference type="InterPro" id="IPR002401">
    <property type="entry name" value="Cyt_P450_E_grp-I"/>
</dbReference>
<dbReference type="InterPro" id="IPR036396">
    <property type="entry name" value="Cyt_P450_sf"/>
</dbReference>
<evidence type="ECO:0000256" key="5">
    <source>
        <dbReference type="ARBA" id="ARBA00023004"/>
    </source>
</evidence>
<keyword evidence="9" id="KW-1185">Reference proteome</keyword>
<dbReference type="GO" id="GO:0004508">
    <property type="term" value="F:steroid 17-alpha-monooxygenase activity"/>
    <property type="evidence" value="ECO:0007669"/>
    <property type="project" value="TreeGrafter"/>
</dbReference>
<dbReference type="Gene3D" id="1.10.630.10">
    <property type="entry name" value="Cytochrome P450"/>
    <property type="match status" value="1"/>
</dbReference>
<evidence type="ECO:0008006" key="10">
    <source>
        <dbReference type="Google" id="ProtNLM"/>
    </source>
</evidence>
<comment type="similarity">
    <text evidence="1">Belongs to the cytochrome P450 family.</text>
</comment>
<keyword evidence="5" id="KW-0408">Iron</keyword>
<keyword evidence="6" id="KW-0503">Monooxygenase</keyword>
<keyword evidence="4" id="KW-0560">Oxidoreductase</keyword>
<evidence type="ECO:0000256" key="4">
    <source>
        <dbReference type="ARBA" id="ARBA00023002"/>
    </source>
</evidence>
<evidence type="ECO:0000256" key="6">
    <source>
        <dbReference type="ARBA" id="ARBA00023033"/>
    </source>
</evidence>
<evidence type="ECO:0000313" key="7">
    <source>
        <dbReference type="EMBL" id="CAD7657002.1"/>
    </source>
</evidence>
<protein>
    <recommendedName>
        <fullName evidence="10">Cytochrome P450</fullName>
    </recommendedName>
</protein>
<dbReference type="PANTHER" id="PTHR24289">
    <property type="entry name" value="STEROID 17-ALPHA-HYDROXYLASE/17,20 LYASE"/>
    <property type="match status" value="1"/>
</dbReference>
<dbReference type="EMBL" id="CAJPVJ010012185">
    <property type="protein sequence ID" value="CAG2174190.1"/>
    <property type="molecule type" value="Genomic_DNA"/>
</dbReference>
<evidence type="ECO:0000256" key="2">
    <source>
        <dbReference type="ARBA" id="ARBA00022617"/>
    </source>
</evidence>
<dbReference type="PANTHER" id="PTHR24289:SF1">
    <property type="entry name" value="STEROID 17-ALPHA-HYDROXYLASE_17,20 LYASE"/>
    <property type="match status" value="1"/>
</dbReference>
<accession>A0A7R9MC55</accession>
<dbReference type="SUPFAM" id="SSF48264">
    <property type="entry name" value="Cytochrome P450"/>
    <property type="match status" value="1"/>
</dbReference>
<evidence type="ECO:0000256" key="1">
    <source>
        <dbReference type="ARBA" id="ARBA00010617"/>
    </source>
</evidence>
<keyword evidence="3" id="KW-0479">Metal-binding</keyword>
<reference evidence="7" key="1">
    <citation type="submission" date="2020-11" db="EMBL/GenBank/DDBJ databases">
        <authorList>
            <person name="Tran Van P."/>
        </authorList>
    </citation>
    <scope>NUCLEOTIDE SEQUENCE</scope>
</reference>
<proteinExistence type="inferred from homology"/>
<dbReference type="EMBL" id="OC927010">
    <property type="protein sequence ID" value="CAD7657003.1"/>
    <property type="molecule type" value="Genomic_DNA"/>
</dbReference>
<dbReference type="OrthoDB" id="1055148at2759"/>
<dbReference type="GO" id="GO:0005506">
    <property type="term" value="F:iron ion binding"/>
    <property type="evidence" value="ECO:0007669"/>
    <property type="project" value="InterPro"/>
</dbReference>
<dbReference type="GO" id="GO:0042446">
    <property type="term" value="P:hormone biosynthetic process"/>
    <property type="evidence" value="ECO:0007669"/>
    <property type="project" value="TreeGrafter"/>
</dbReference>
<gene>
    <name evidence="7" type="ORF">ONB1V03_LOCUS13636</name>
    <name evidence="8" type="ORF">ONB1V03_LOCUS13637</name>
</gene>
<evidence type="ECO:0000256" key="3">
    <source>
        <dbReference type="ARBA" id="ARBA00022723"/>
    </source>
</evidence>
<dbReference type="EMBL" id="OC927010">
    <property type="protein sequence ID" value="CAD7657002.1"/>
    <property type="molecule type" value="Genomic_DNA"/>
</dbReference>
<sequence length="216" mass="25317">MDKQGLNKPFAPKLYIYNMFANITGTAVYSQKFDVEQDEFKKFKYCTTDFQTDLGNWLFLYEFVPIIRWFMRNPLIKYAKYKDEMMKYTMDIYASHNSTYNKGVKRDFCDTLIKAKHEAVEQDKLTAPYYTDDNLAASMNDLFMAGVETTHTAFQWMLLFMAYYPEYQQKLRDEIKHVIGNKVPTVDDKPRQICYTGKHTCSVTPILHINGQGSLG</sequence>
<dbReference type="AlphaFoldDB" id="A0A7R9MC55"/>
<evidence type="ECO:0000313" key="8">
    <source>
        <dbReference type="EMBL" id="CAD7657003.1"/>
    </source>
</evidence>